<dbReference type="EMBL" id="QZBM01000289">
    <property type="protein sequence ID" value="THZ17138.1"/>
    <property type="molecule type" value="Genomic_DNA"/>
</dbReference>
<dbReference type="Gene3D" id="3.40.50.720">
    <property type="entry name" value="NAD(P)-binding Rossmann-like Domain"/>
    <property type="match status" value="1"/>
</dbReference>
<feature type="compositionally biased region" description="Polar residues" evidence="4">
    <location>
        <begin position="19"/>
        <end position="29"/>
    </location>
</feature>
<accession>A0A4S9SZJ5</accession>
<evidence type="ECO:0000256" key="4">
    <source>
        <dbReference type="SAM" id="MobiDB-lite"/>
    </source>
</evidence>
<evidence type="ECO:0000313" key="6">
    <source>
        <dbReference type="EMBL" id="THZ17138.1"/>
    </source>
</evidence>
<feature type="domain" description="Alcohol dehydrogenase-like N-terminal" evidence="5">
    <location>
        <begin position="75"/>
        <end position="179"/>
    </location>
</feature>
<dbReference type="SUPFAM" id="SSF50129">
    <property type="entry name" value="GroES-like"/>
    <property type="match status" value="1"/>
</dbReference>
<gene>
    <name evidence="6" type="ORF">D6C91_06049</name>
</gene>
<proteinExistence type="inferred from homology"/>
<dbReference type="SUPFAM" id="SSF51735">
    <property type="entry name" value="NAD(P)-binding Rossmann-fold domains"/>
    <property type="match status" value="1"/>
</dbReference>
<dbReference type="Proteomes" id="UP000308005">
    <property type="component" value="Unassembled WGS sequence"/>
</dbReference>
<dbReference type="GO" id="GO:0016651">
    <property type="term" value="F:oxidoreductase activity, acting on NAD(P)H"/>
    <property type="evidence" value="ECO:0007669"/>
    <property type="project" value="InterPro"/>
</dbReference>
<protein>
    <submittedName>
        <fullName evidence="6">GroES-like protein</fullName>
    </submittedName>
</protein>
<dbReference type="AlphaFoldDB" id="A0A4S9SZJ5"/>
<sequence length="438" mass="47775">MSTITEHPRTIGLSQIETEVSNSQNNSNATEEKVRRADSPLENGLPFQQNIALLHAARERLVFTQNYPVPLPKTDDELVVEIRAIGLNPVDWKSMYACPLTQLPDAANEKYSDYNFAIPQLPYIAGRDFAGVVVRAPTAPSRLRVGDLVLSPSTDYRDIRKSAFQEYAISTQHNVARLPQNVPTTHGASIGVAYVAAALALGVSLGLNLPKVSGQDDAALWEAVRKLPQDAIPIDVAAECLSSIENHERPQQGDWIAIYGGSSTSALFTSEIARLAGLKVILLADFAKHGERLGEREGSILVDSHDPIRAINIVRAITKEKLRFAVDTVGKETAGHLVQMLQADAQEERRAHLVGLTGVPKEKADGIVFHSVPIKLFHEVPSIGLTLMTWLEKALETQAIALPEVEHAEGGLEGINAALDRMRNGEISGRRLVISVWD</sequence>
<dbReference type="InterPro" id="IPR036291">
    <property type="entry name" value="NAD(P)-bd_dom_sf"/>
</dbReference>
<dbReference type="Gene3D" id="3.90.180.10">
    <property type="entry name" value="Medium-chain alcohol dehydrogenases, catalytic domain"/>
    <property type="match status" value="1"/>
</dbReference>
<dbReference type="InterPro" id="IPR011032">
    <property type="entry name" value="GroES-like_sf"/>
</dbReference>
<evidence type="ECO:0000256" key="2">
    <source>
        <dbReference type="ARBA" id="ARBA00011245"/>
    </source>
</evidence>
<evidence type="ECO:0000259" key="5">
    <source>
        <dbReference type="Pfam" id="PF08240"/>
    </source>
</evidence>
<comment type="caution">
    <text evidence="6">The sequence shown here is derived from an EMBL/GenBank/DDBJ whole genome shotgun (WGS) entry which is preliminary data.</text>
</comment>
<comment type="subunit">
    <text evidence="2">Monomer.</text>
</comment>
<dbReference type="InterPro" id="IPR047122">
    <property type="entry name" value="Trans-enoyl_RdTase-like"/>
</dbReference>
<reference evidence="6 7" key="1">
    <citation type="submission" date="2018-10" db="EMBL/GenBank/DDBJ databases">
        <title>Fifty Aureobasidium pullulans genomes reveal a recombining polyextremotolerant generalist.</title>
        <authorList>
            <person name="Gostincar C."/>
            <person name="Turk M."/>
            <person name="Zajc J."/>
            <person name="Gunde-Cimerman N."/>
        </authorList>
    </citation>
    <scope>NUCLEOTIDE SEQUENCE [LARGE SCALE GENOMIC DNA]</scope>
    <source>
        <strain evidence="6 7">EXF-3863</strain>
    </source>
</reference>
<dbReference type="PANTHER" id="PTHR43482">
    <property type="entry name" value="PROTEIN AST1-RELATED"/>
    <property type="match status" value="1"/>
</dbReference>
<comment type="similarity">
    <text evidence="1">Belongs to the zinc-containing alcohol dehydrogenase family.</text>
</comment>
<dbReference type="InterPro" id="IPR013154">
    <property type="entry name" value="ADH-like_N"/>
</dbReference>
<organism evidence="6 7">
    <name type="scientific">Aureobasidium pullulans</name>
    <name type="common">Black yeast</name>
    <name type="synonym">Pullularia pullulans</name>
    <dbReference type="NCBI Taxonomy" id="5580"/>
    <lineage>
        <taxon>Eukaryota</taxon>
        <taxon>Fungi</taxon>
        <taxon>Dikarya</taxon>
        <taxon>Ascomycota</taxon>
        <taxon>Pezizomycotina</taxon>
        <taxon>Dothideomycetes</taxon>
        <taxon>Dothideomycetidae</taxon>
        <taxon>Dothideales</taxon>
        <taxon>Saccotheciaceae</taxon>
        <taxon>Aureobasidium</taxon>
    </lineage>
</organism>
<dbReference type="InterPro" id="IPR052585">
    <property type="entry name" value="Lipid_raft_assoc_Zn_ADH"/>
</dbReference>
<evidence type="ECO:0000256" key="1">
    <source>
        <dbReference type="ARBA" id="ARBA00008072"/>
    </source>
</evidence>
<dbReference type="Pfam" id="PF08240">
    <property type="entry name" value="ADH_N"/>
    <property type="match status" value="1"/>
</dbReference>
<evidence type="ECO:0000313" key="7">
    <source>
        <dbReference type="Proteomes" id="UP000308005"/>
    </source>
</evidence>
<name>A0A4S9SZJ5_AURPU</name>
<dbReference type="PANTHER" id="PTHR43482:SF2">
    <property type="entry name" value="ZINC-BINDING DEHYDROGENASE FAMILY, PUTATIVE (AFU_ORTHOLOGUE AFUA_3G15030)-RELATED"/>
    <property type="match status" value="1"/>
</dbReference>
<dbReference type="CDD" id="cd08249">
    <property type="entry name" value="enoyl_reductase_like"/>
    <property type="match status" value="1"/>
</dbReference>
<evidence type="ECO:0000256" key="3">
    <source>
        <dbReference type="ARBA" id="ARBA00023002"/>
    </source>
</evidence>
<keyword evidence="3" id="KW-0560">Oxidoreductase</keyword>
<feature type="region of interest" description="Disordered" evidence="4">
    <location>
        <begin position="19"/>
        <end position="38"/>
    </location>
</feature>